<evidence type="ECO:0000256" key="2">
    <source>
        <dbReference type="SAM" id="MobiDB-lite"/>
    </source>
</evidence>
<feature type="compositionally biased region" description="Basic and acidic residues" evidence="2">
    <location>
        <begin position="46"/>
        <end position="56"/>
    </location>
</feature>
<feature type="compositionally biased region" description="Polar residues" evidence="2">
    <location>
        <begin position="70"/>
        <end position="98"/>
    </location>
</feature>
<name>A0A0B6Y1C9_9EUPU</name>
<reference evidence="3" key="1">
    <citation type="submission" date="2014-12" db="EMBL/GenBank/DDBJ databases">
        <title>Insight into the proteome of Arion vulgaris.</title>
        <authorList>
            <person name="Aradska J."/>
            <person name="Bulat T."/>
            <person name="Smidak R."/>
            <person name="Sarate P."/>
            <person name="Gangsoo J."/>
            <person name="Sialana F."/>
            <person name="Bilban M."/>
            <person name="Lubec G."/>
        </authorList>
    </citation>
    <scope>NUCLEOTIDE SEQUENCE</scope>
    <source>
        <tissue evidence="3">Skin</tissue>
    </source>
</reference>
<evidence type="ECO:0000313" key="3">
    <source>
        <dbReference type="EMBL" id="CEK50102.1"/>
    </source>
</evidence>
<gene>
    <name evidence="3" type="primary">ORF9858</name>
</gene>
<protein>
    <submittedName>
        <fullName evidence="3">Uncharacterized protein</fullName>
    </submittedName>
</protein>
<feature type="non-terminal residue" evidence="3">
    <location>
        <position position="111"/>
    </location>
</feature>
<feature type="coiled-coil region" evidence="1">
    <location>
        <begin position="12"/>
        <end position="39"/>
    </location>
</feature>
<sequence length="111" mass="12576">TLDRHRAVALGKEQKYREKLALERERLAQEREMERLYRLQHAMTESLDRDTEDGKDTASITLSEDGLKTDSLTGDMSMANLSRSTQTVRSRNNSSVTESGIDLKTNDNSAE</sequence>
<feature type="region of interest" description="Disordered" evidence="2">
    <location>
        <begin position="44"/>
        <end position="111"/>
    </location>
</feature>
<organism evidence="3">
    <name type="scientific">Arion vulgaris</name>
    <dbReference type="NCBI Taxonomy" id="1028688"/>
    <lineage>
        <taxon>Eukaryota</taxon>
        <taxon>Metazoa</taxon>
        <taxon>Spiralia</taxon>
        <taxon>Lophotrochozoa</taxon>
        <taxon>Mollusca</taxon>
        <taxon>Gastropoda</taxon>
        <taxon>Heterobranchia</taxon>
        <taxon>Euthyneura</taxon>
        <taxon>Panpulmonata</taxon>
        <taxon>Eupulmonata</taxon>
        <taxon>Stylommatophora</taxon>
        <taxon>Helicina</taxon>
        <taxon>Arionoidea</taxon>
        <taxon>Arionidae</taxon>
        <taxon>Arion</taxon>
    </lineage>
</organism>
<accession>A0A0B6Y1C9</accession>
<feature type="non-terminal residue" evidence="3">
    <location>
        <position position="1"/>
    </location>
</feature>
<proteinExistence type="predicted"/>
<dbReference type="AlphaFoldDB" id="A0A0B6Y1C9"/>
<evidence type="ECO:0000256" key="1">
    <source>
        <dbReference type="SAM" id="Coils"/>
    </source>
</evidence>
<keyword evidence="1" id="KW-0175">Coiled coil</keyword>
<dbReference type="EMBL" id="HACG01003237">
    <property type="protein sequence ID" value="CEK50102.1"/>
    <property type="molecule type" value="Transcribed_RNA"/>
</dbReference>